<dbReference type="KEGG" id="vnx:VNE69_08175"/>
<dbReference type="GeneID" id="90542251"/>
<dbReference type="RefSeq" id="XP_065330565.1">
    <property type="nucleotide sequence ID" value="XM_065474493.1"/>
</dbReference>
<dbReference type="EMBL" id="CP142733">
    <property type="protein sequence ID" value="WUR04420.1"/>
    <property type="molecule type" value="Genomic_DNA"/>
</dbReference>
<protein>
    <submittedName>
        <fullName evidence="1">Uncharacterized protein</fullName>
    </submittedName>
</protein>
<gene>
    <name evidence="1" type="ORF">VNE69_08175</name>
</gene>
<accession>A0AAX4JEK6</accession>
<sequence length="306" mass="37228">MFFYILLIDSSELANDQDLSLWRPWENSQHECEVKFEIKSEICLHNNSKSPFDYFERFEGANKKFLPYKRKSRKMCVSTLLNKPDYLRLTLNFLKLMKKMRLKIYTNLNMKDYNYRIVDFMKMFQKWGTETQIVKDNFSIKKFSDPKYLMKYKKYNKKITTWLGNFSVIINYFLPMIKKELEKSNILDESKTSIIENIDNISRVMSYYDNIKSKNLPYNHDAMVLKLYYTTMLKRFPYLFDCFNLCERFINLYEMIIKYHKKNSNEKSDMIRILYECSQYLSKILRTTDKFLKNVEGILTMFDHLE</sequence>
<proteinExistence type="predicted"/>
<keyword evidence="2" id="KW-1185">Reference proteome</keyword>
<evidence type="ECO:0000313" key="2">
    <source>
        <dbReference type="Proteomes" id="UP001334084"/>
    </source>
</evidence>
<dbReference type="AlphaFoldDB" id="A0AAX4JEK6"/>
<evidence type="ECO:0000313" key="1">
    <source>
        <dbReference type="EMBL" id="WUR04420.1"/>
    </source>
</evidence>
<name>A0AAX4JEK6_9MICR</name>
<organism evidence="1 2">
    <name type="scientific">Vairimorpha necatrix</name>
    <dbReference type="NCBI Taxonomy" id="6039"/>
    <lineage>
        <taxon>Eukaryota</taxon>
        <taxon>Fungi</taxon>
        <taxon>Fungi incertae sedis</taxon>
        <taxon>Microsporidia</taxon>
        <taxon>Nosematidae</taxon>
        <taxon>Vairimorpha</taxon>
    </lineage>
</organism>
<dbReference type="Proteomes" id="UP001334084">
    <property type="component" value="Chromosome 8"/>
</dbReference>
<reference evidence="1" key="1">
    <citation type="journal article" date="2024" name="BMC Genomics">
        <title>Functional annotation of a divergent genome using sequence and structure-based similarity.</title>
        <authorList>
            <person name="Svedberg D."/>
            <person name="Winiger R.R."/>
            <person name="Berg A."/>
            <person name="Sharma H."/>
            <person name="Tellgren-Roth C."/>
            <person name="Debrunner-Vossbrinck B.A."/>
            <person name="Vossbrinck C.R."/>
            <person name="Barandun J."/>
        </authorList>
    </citation>
    <scope>NUCLEOTIDE SEQUENCE</scope>
    <source>
        <strain evidence="1">Illinois isolate</strain>
    </source>
</reference>